<dbReference type="AlphaFoldDB" id="A0A438BMR3"/>
<name>A0A438BMR3_VITVI</name>
<evidence type="ECO:0000313" key="2">
    <source>
        <dbReference type="Proteomes" id="UP000288805"/>
    </source>
</evidence>
<organism evidence="1 2">
    <name type="scientific">Vitis vinifera</name>
    <name type="common">Grape</name>
    <dbReference type="NCBI Taxonomy" id="29760"/>
    <lineage>
        <taxon>Eukaryota</taxon>
        <taxon>Viridiplantae</taxon>
        <taxon>Streptophyta</taxon>
        <taxon>Embryophyta</taxon>
        <taxon>Tracheophyta</taxon>
        <taxon>Spermatophyta</taxon>
        <taxon>Magnoliopsida</taxon>
        <taxon>eudicotyledons</taxon>
        <taxon>Gunneridae</taxon>
        <taxon>Pentapetalae</taxon>
        <taxon>rosids</taxon>
        <taxon>Vitales</taxon>
        <taxon>Vitaceae</taxon>
        <taxon>Viteae</taxon>
        <taxon>Vitis</taxon>
    </lineage>
</organism>
<comment type="caution">
    <text evidence="1">The sequence shown here is derived from an EMBL/GenBank/DDBJ whole genome shotgun (WGS) entry which is preliminary data.</text>
</comment>
<proteinExistence type="predicted"/>
<reference evidence="1 2" key="1">
    <citation type="journal article" date="2018" name="PLoS Genet.">
        <title>Population sequencing reveals clonal diversity and ancestral inbreeding in the grapevine cultivar Chardonnay.</title>
        <authorList>
            <person name="Roach M.J."/>
            <person name="Johnson D.L."/>
            <person name="Bohlmann J."/>
            <person name="van Vuuren H.J."/>
            <person name="Jones S.J."/>
            <person name="Pretorius I.S."/>
            <person name="Schmidt S.A."/>
            <person name="Borneman A.R."/>
        </authorList>
    </citation>
    <scope>NUCLEOTIDE SEQUENCE [LARGE SCALE GENOMIC DNA]</scope>
    <source>
        <strain evidence="2">cv. Chardonnay</strain>
        <tissue evidence="1">Leaf</tissue>
    </source>
</reference>
<evidence type="ECO:0000313" key="1">
    <source>
        <dbReference type="EMBL" id="RVW12264.1"/>
    </source>
</evidence>
<protein>
    <submittedName>
        <fullName evidence="1">Uncharacterized protein</fullName>
    </submittedName>
</protein>
<dbReference type="EMBL" id="QGNW01002715">
    <property type="protein sequence ID" value="RVW12264.1"/>
    <property type="molecule type" value="Genomic_DNA"/>
</dbReference>
<accession>A0A438BMR3</accession>
<dbReference type="Proteomes" id="UP000288805">
    <property type="component" value="Unassembled WGS sequence"/>
</dbReference>
<sequence>MPTPTSDDTHARMDRLEQRLRNESFRWRDYVDDFDGSPMASLLANFRSLVQALYDVEEGISQDGQSLALLILRERSHQEVHNFDTCHTGFDKSGFSELGMPSVTTNPLPTHSTHPIPPPIGGVHFIDLDQDDFIHMMT</sequence>
<gene>
    <name evidence="1" type="ORF">CK203_115443</name>
</gene>